<evidence type="ECO:0000313" key="4">
    <source>
        <dbReference type="Proteomes" id="UP000265515"/>
    </source>
</evidence>
<evidence type="ECO:0000259" key="2">
    <source>
        <dbReference type="Pfam" id="PF17919"/>
    </source>
</evidence>
<protein>
    <recommendedName>
        <fullName evidence="2">Reverse transcriptase/retrotransposon-derived protein RNase H-like domain-containing protein</fullName>
    </recommendedName>
</protein>
<evidence type="ECO:0000313" key="3">
    <source>
        <dbReference type="EMBL" id="GBG65054.1"/>
    </source>
</evidence>
<dbReference type="Pfam" id="PF17919">
    <property type="entry name" value="RT_RNaseH_2"/>
    <property type="match status" value="1"/>
</dbReference>
<dbReference type="Gramene" id="GBG65054">
    <property type="protein sequence ID" value="GBG65054"/>
    <property type="gene ID" value="CBR_g49125"/>
</dbReference>
<sequence>MEDEGNGLEAPQETDAQKQEKVYRKPREEAPIDKATSAKNKFRYQIPILTMPEINDTLSKLLATMVLASFQTMLQASPRLLKDLRQLLTRRRVEIEEGSEQQEEGKEEEAPREVANLRRIPGDLKNLEKAFANIRLSLPDREGSEVMRAPPGAKLRFHALPVGKLKVQIGSHPTDALVDGGAEIMLIRRDFAKITRCPVNKETTGSIRGTDLYSGYNQLPLDARDRPYTAMHTPVGQLQMQVTPMGFTNAVAEAQRRMLAVAGDMFPAKCEPYIDDNRIKGTRDKDETKIQPGMRRSVWDHLQDIKELLRRFLVYNITVRGPESILVVPEVTILGFRCGSYGRKPDLAKTDKISQWPTPLRTTTEVRAFLGVVGSWRIFIKGFTKIAEPIRIMIREEGTLDWTKEREATVQTLKDILTSEQVTLVAPCFNDEVGRPFVLESNGGSLGVGGVLIQRGEDERERPIRFESRTLNSAERRYSQFNRSPLPQDLPSLPLWKEVHLEDRPEKRRRGI</sequence>
<dbReference type="InterPro" id="IPR041577">
    <property type="entry name" value="RT_RNaseH_2"/>
</dbReference>
<dbReference type="AlphaFoldDB" id="A0A388K4S2"/>
<organism evidence="3 4">
    <name type="scientific">Chara braunii</name>
    <name type="common">Braun's stonewort</name>
    <dbReference type="NCBI Taxonomy" id="69332"/>
    <lineage>
        <taxon>Eukaryota</taxon>
        <taxon>Viridiplantae</taxon>
        <taxon>Streptophyta</taxon>
        <taxon>Charophyceae</taxon>
        <taxon>Charales</taxon>
        <taxon>Characeae</taxon>
        <taxon>Chara</taxon>
    </lineage>
</organism>
<reference evidence="3 4" key="1">
    <citation type="journal article" date="2018" name="Cell">
        <title>The Chara Genome: Secondary Complexity and Implications for Plant Terrestrialization.</title>
        <authorList>
            <person name="Nishiyama T."/>
            <person name="Sakayama H."/>
            <person name="Vries J.D."/>
            <person name="Buschmann H."/>
            <person name="Saint-Marcoux D."/>
            <person name="Ullrich K.K."/>
            <person name="Haas F.B."/>
            <person name="Vanderstraeten L."/>
            <person name="Becker D."/>
            <person name="Lang D."/>
            <person name="Vosolsobe S."/>
            <person name="Rombauts S."/>
            <person name="Wilhelmsson P.K.I."/>
            <person name="Janitza P."/>
            <person name="Kern R."/>
            <person name="Heyl A."/>
            <person name="Rumpler F."/>
            <person name="Villalobos L.I.A.C."/>
            <person name="Clay J.M."/>
            <person name="Skokan R."/>
            <person name="Toyoda A."/>
            <person name="Suzuki Y."/>
            <person name="Kagoshima H."/>
            <person name="Schijlen E."/>
            <person name="Tajeshwar N."/>
            <person name="Catarino B."/>
            <person name="Hetherington A.J."/>
            <person name="Saltykova A."/>
            <person name="Bonnot C."/>
            <person name="Breuninger H."/>
            <person name="Symeonidi A."/>
            <person name="Radhakrishnan G.V."/>
            <person name="Van Nieuwerburgh F."/>
            <person name="Deforce D."/>
            <person name="Chang C."/>
            <person name="Karol K.G."/>
            <person name="Hedrich R."/>
            <person name="Ulvskov P."/>
            <person name="Glockner G."/>
            <person name="Delwiche C.F."/>
            <person name="Petrasek J."/>
            <person name="Van de Peer Y."/>
            <person name="Friml J."/>
            <person name="Beilby M."/>
            <person name="Dolan L."/>
            <person name="Kohara Y."/>
            <person name="Sugano S."/>
            <person name="Fujiyama A."/>
            <person name="Delaux P.-M."/>
            <person name="Quint M."/>
            <person name="TheiBen G."/>
            <person name="Hagemann M."/>
            <person name="Harholt J."/>
            <person name="Dunand C."/>
            <person name="Zachgo S."/>
            <person name="Langdale J."/>
            <person name="Maumus F."/>
            <person name="Straeten D.V.D."/>
            <person name="Gould S.B."/>
            <person name="Rensing S.A."/>
        </authorList>
    </citation>
    <scope>NUCLEOTIDE SEQUENCE [LARGE SCALE GENOMIC DNA]</scope>
    <source>
        <strain evidence="3 4">S276</strain>
    </source>
</reference>
<feature type="domain" description="Reverse transcriptase/retrotransposon-derived protein RNase H-like" evidence="2">
    <location>
        <begin position="402"/>
        <end position="483"/>
    </location>
</feature>
<dbReference type="PANTHER" id="PTHR33064:SF37">
    <property type="entry name" value="RIBONUCLEASE H"/>
    <property type="match status" value="1"/>
</dbReference>
<keyword evidence="4" id="KW-1185">Reference proteome</keyword>
<dbReference type="InterPro" id="IPR043502">
    <property type="entry name" value="DNA/RNA_pol_sf"/>
</dbReference>
<dbReference type="CDD" id="cd01647">
    <property type="entry name" value="RT_LTR"/>
    <property type="match status" value="1"/>
</dbReference>
<dbReference type="OrthoDB" id="5599163at2759"/>
<dbReference type="Proteomes" id="UP000265515">
    <property type="component" value="Unassembled WGS sequence"/>
</dbReference>
<dbReference type="Gene3D" id="3.30.70.270">
    <property type="match status" value="2"/>
</dbReference>
<dbReference type="Gene3D" id="3.10.10.10">
    <property type="entry name" value="HIV Type 1 Reverse Transcriptase, subunit A, domain 1"/>
    <property type="match status" value="1"/>
</dbReference>
<proteinExistence type="predicted"/>
<dbReference type="SUPFAM" id="SSF56672">
    <property type="entry name" value="DNA/RNA polymerases"/>
    <property type="match status" value="1"/>
</dbReference>
<gene>
    <name evidence="3" type="ORF">CBR_g49125</name>
</gene>
<evidence type="ECO:0000256" key="1">
    <source>
        <dbReference type="SAM" id="MobiDB-lite"/>
    </source>
</evidence>
<dbReference type="InterPro" id="IPR051320">
    <property type="entry name" value="Viral_Replic_Matur_Polypro"/>
</dbReference>
<dbReference type="PANTHER" id="PTHR33064">
    <property type="entry name" value="POL PROTEIN"/>
    <property type="match status" value="1"/>
</dbReference>
<feature type="compositionally biased region" description="Basic and acidic residues" evidence="1">
    <location>
        <begin position="15"/>
        <end position="32"/>
    </location>
</feature>
<name>A0A388K4S2_CHABU</name>
<comment type="caution">
    <text evidence="3">The sequence shown here is derived from an EMBL/GenBank/DDBJ whole genome shotgun (WGS) entry which is preliminary data.</text>
</comment>
<dbReference type="InterPro" id="IPR043128">
    <property type="entry name" value="Rev_trsase/Diguanyl_cyclase"/>
</dbReference>
<accession>A0A388K4S2</accession>
<dbReference type="EMBL" id="BFEA01000057">
    <property type="protein sequence ID" value="GBG65054.1"/>
    <property type="molecule type" value="Genomic_DNA"/>
</dbReference>
<feature type="region of interest" description="Disordered" evidence="1">
    <location>
        <begin position="1"/>
        <end position="36"/>
    </location>
</feature>